<protein>
    <recommendedName>
        <fullName evidence="3">Glycosyl transferase family 4</fullName>
    </recommendedName>
</protein>
<evidence type="ECO:0000313" key="2">
    <source>
        <dbReference type="Proteomes" id="UP000030011"/>
    </source>
</evidence>
<reference evidence="1 2" key="1">
    <citation type="submission" date="2013-08" db="EMBL/GenBank/DDBJ databases">
        <title>The genome sequence of Knoellia subterranea.</title>
        <authorList>
            <person name="Zhu W."/>
            <person name="Wang G."/>
        </authorList>
    </citation>
    <scope>NUCLEOTIDE SEQUENCE [LARGE SCALE GENOMIC DNA]</scope>
    <source>
        <strain evidence="1 2">KCTC 19937</strain>
    </source>
</reference>
<dbReference type="STRING" id="1385521.N803_09440"/>
<dbReference type="EMBL" id="AVPK01000016">
    <property type="protein sequence ID" value="KGN36112.1"/>
    <property type="molecule type" value="Genomic_DNA"/>
</dbReference>
<organism evidence="1 2">
    <name type="scientific">Knoellia subterranea KCTC 19937</name>
    <dbReference type="NCBI Taxonomy" id="1385521"/>
    <lineage>
        <taxon>Bacteria</taxon>
        <taxon>Bacillati</taxon>
        <taxon>Actinomycetota</taxon>
        <taxon>Actinomycetes</taxon>
        <taxon>Micrococcales</taxon>
        <taxon>Intrasporangiaceae</taxon>
        <taxon>Knoellia</taxon>
    </lineage>
</organism>
<dbReference type="eggNOG" id="COG0472">
    <property type="taxonomic scope" value="Bacteria"/>
</dbReference>
<sequence length="270" mass="26350">MSRRPLLGAAAAAAVAGGALFLKDRLPVGVRTRWERTNHAGRTVTLLEGPAYAVAAAVGSVAAGAPAGPALVTSLGAGAFGALDDLAGDASSKGLKGHLGALARGEVTTGAIKIVGLGATGLAAAALADRRTGRGFLATLVGGAAIAGAANIANLFDLRPGRTLKVVTAAGLPVLLPPGNPGAATAAAALGAAAGALPSDLRGESMLGDTGANAAGALIGVALVERTGLRGRLAVLAVTAGLTVLSEKVSFSKVIEGNDVLRRLDRWGRE</sequence>
<proteinExistence type="predicted"/>
<dbReference type="OrthoDB" id="2679245at2"/>
<evidence type="ECO:0000313" key="1">
    <source>
        <dbReference type="EMBL" id="KGN36112.1"/>
    </source>
</evidence>
<keyword evidence="2" id="KW-1185">Reference proteome</keyword>
<dbReference type="RefSeq" id="WP_035907445.1">
    <property type="nucleotide sequence ID" value="NZ_AVPK01000016.1"/>
</dbReference>
<comment type="caution">
    <text evidence="1">The sequence shown here is derived from an EMBL/GenBank/DDBJ whole genome shotgun (WGS) entry which is preliminary data.</text>
</comment>
<accession>A0A0A0JJ93</accession>
<name>A0A0A0JJ93_9MICO</name>
<dbReference type="AlphaFoldDB" id="A0A0A0JJ93"/>
<dbReference type="Proteomes" id="UP000030011">
    <property type="component" value="Unassembled WGS sequence"/>
</dbReference>
<gene>
    <name evidence="1" type="ORF">N803_09440</name>
</gene>
<evidence type="ECO:0008006" key="3">
    <source>
        <dbReference type="Google" id="ProtNLM"/>
    </source>
</evidence>